<evidence type="ECO:0000256" key="6">
    <source>
        <dbReference type="ARBA" id="ARBA00022964"/>
    </source>
</evidence>
<evidence type="ECO:0000313" key="14">
    <source>
        <dbReference type="Proteomes" id="UP000492821"/>
    </source>
</evidence>
<evidence type="ECO:0000256" key="5">
    <source>
        <dbReference type="ARBA" id="ARBA00022853"/>
    </source>
</evidence>
<dbReference type="SMART" id="SM00249">
    <property type="entry name" value="PHD"/>
    <property type="match status" value="1"/>
</dbReference>
<name>A0A7E5A0S8_PANRE</name>
<feature type="compositionally biased region" description="Basic residues" evidence="12">
    <location>
        <begin position="471"/>
        <end position="484"/>
    </location>
</feature>
<dbReference type="InterPro" id="IPR041070">
    <property type="entry name" value="JHD"/>
</dbReference>
<dbReference type="SUPFAM" id="SSF57903">
    <property type="entry name" value="FYVE/PHD zinc finger"/>
    <property type="match status" value="1"/>
</dbReference>
<dbReference type="SUPFAM" id="SSF51197">
    <property type="entry name" value="Clavaminate synthase-like"/>
    <property type="match status" value="1"/>
</dbReference>
<keyword evidence="8" id="KW-0408">Iron</keyword>
<dbReference type="InterPro" id="IPR050690">
    <property type="entry name" value="JHDM1_Histone_Demethylase"/>
</dbReference>
<dbReference type="PANTHER" id="PTHR23123">
    <property type="entry name" value="PHD/F-BOX CONTAINING PROTEIN"/>
    <property type="match status" value="1"/>
</dbReference>
<organism evidence="14 15">
    <name type="scientific">Panagrellus redivivus</name>
    <name type="common">Microworm</name>
    <dbReference type="NCBI Taxonomy" id="6233"/>
    <lineage>
        <taxon>Eukaryota</taxon>
        <taxon>Metazoa</taxon>
        <taxon>Ecdysozoa</taxon>
        <taxon>Nematoda</taxon>
        <taxon>Chromadorea</taxon>
        <taxon>Rhabditida</taxon>
        <taxon>Tylenchina</taxon>
        <taxon>Panagrolaimomorpha</taxon>
        <taxon>Panagrolaimoidea</taxon>
        <taxon>Panagrolaimidae</taxon>
        <taxon>Panagrellus</taxon>
    </lineage>
</organism>
<keyword evidence="6" id="KW-0223">Dioxygenase</keyword>
<keyword evidence="2" id="KW-0479">Metal-binding</keyword>
<proteinExistence type="predicted"/>
<dbReference type="InterPro" id="IPR001965">
    <property type="entry name" value="Znf_PHD"/>
</dbReference>
<keyword evidence="9" id="KW-0805">Transcription regulation</keyword>
<dbReference type="PROSITE" id="PS01359">
    <property type="entry name" value="ZF_PHD_1"/>
    <property type="match status" value="1"/>
</dbReference>
<dbReference type="Gene3D" id="2.60.120.650">
    <property type="entry name" value="Cupin"/>
    <property type="match status" value="1"/>
</dbReference>
<dbReference type="SMART" id="SM00558">
    <property type="entry name" value="JmjC"/>
    <property type="match status" value="1"/>
</dbReference>
<dbReference type="InterPro" id="IPR003347">
    <property type="entry name" value="JmjC_dom"/>
</dbReference>
<comment type="subcellular location">
    <subcellularLocation>
        <location evidence="1">Nucleus</location>
    </subcellularLocation>
</comment>
<protein>
    <submittedName>
        <fullName evidence="15">JmjC domain-containing protein</fullName>
    </submittedName>
</protein>
<feature type="region of interest" description="Disordered" evidence="12">
    <location>
        <begin position="471"/>
        <end position="503"/>
    </location>
</feature>
<evidence type="ECO:0000259" key="13">
    <source>
        <dbReference type="PROSITE" id="PS51184"/>
    </source>
</evidence>
<feature type="domain" description="JmjC" evidence="13">
    <location>
        <begin position="215"/>
        <end position="392"/>
    </location>
</feature>
<keyword evidence="7" id="KW-0560">Oxidoreductase</keyword>
<evidence type="ECO:0000256" key="9">
    <source>
        <dbReference type="ARBA" id="ARBA00023015"/>
    </source>
</evidence>
<keyword evidence="3" id="KW-0863">Zinc-finger</keyword>
<evidence type="ECO:0000256" key="12">
    <source>
        <dbReference type="SAM" id="MobiDB-lite"/>
    </source>
</evidence>
<dbReference type="GO" id="GO:0005634">
    <property type="term" value="C:nucleus"/>
    <property type="evidence" value="ECO:0007669"/>
    <property type="project" value="UniProtKB-SubCell"/>
</dbReference>
<keyword evidence="11" id="KW-0539">Nucleus</keyword>
<evidence type="ECO:0000256" key="8">
    <source>
        <dbReference type="ARBA" id="ARBA00023004"/>
    </source>
</evidence>
<dbReference type="GO" id="GO:0051213">
    <property type="term" value="F:dioxygenase activity"/>
    <property type="evidence" value="ECO:0007669"/>
    <property type="project" value="UniProtKB-KW"/>
</dbReference>
<dbReference type="Gene3D" id="3.30.40.10">
    <property type="entry name" value="Zinc/RING finger domain, C3HC4 (zinc finger)"/>
    <property type="match status" value="1"/>
</dbReference>
<keyword evidence="4" id="KW-0862">Zinc</keyword>
<evidence type="ECO:0000256" key="2">
    <source>
        <dbReference type="ARBA" id="ARBA00022723"/>
    </source>
</evidence>
<evidence type="ECO:0000256" key="1">
    <source>
        <dbReference type="ARBA" id="ARBA00004123"/>
    </source>
</evidence>
<evidence type="ECO:0000256" key="10">
    <source>
        <dbReference type="ARBA" id="ARBA00023163"/>
    </source>
</evidence>
<evidence type="ECO:0000313" key="15">
    <source>
        <dbReference type="WBParaSite" id="Pan_g7796.t1"/>
    </source>
</evidence>
<dbReference type="Pfam" id="PF02373">
    <property type="entry name" value="JmjC"/>
    <property type="match status" value="1"/>
</dbReference>
<sequence>MADSSSEAPSDDRVCSKCHLEDIIDDAATSTLWIQCNSCGNHYHQICVKIEEYKANLIAEYHCCACEPTVGPSTLKKVLLNHRYHFDALDEANLKPQVGTKQWIEEFVNSEASVQSCPLDVMTVYATGHSFHENFNEDKEWRNPIMIKEADGLKMQLPDSEFDIHKLYDLIGGDEVISVIDVYAQRSSKMSFKSFYERWTESPRRRLYNMLSFEFSHTKLMNMVRAPDMMHRLSWVHKFWPEQSLNSDDIVNGDYEADMHLDHVTKRPDVSMFCLLGMGGSYTEFHIDFGGSSVWYHVFQGQKIFYVVKPTEQNLKRFEKWTKNGNRSETWFGDCLPKTDIYRVIINPGETVMIPSGWIHAVYTPVDSMVFGGNFLHDLNVVKQLRVYKIEQSCNYDDNFMFPNFELCHWYAAEALAERLTSATDDPETLPSHIILGLKALHKALVVWNDQSPCHSRFSGVIRTIENGLRKYTKQRKSTPRKRQSATTSSTSTRSAPSKRNKT</sequence>
<evidence type="ECO:0000256" key="11">
    <source>
        <dbReference type="ARBA" id="ARBA00023242"/>
    </source>
</evidence>
<dbReference type="CDD" id="cd15517">
    <property type="entry name" value="PHD_TCF19_like"/>
    <property type="match status" value="1"/>
</dbReference>
<dbReference type="GO" id="GO:0008270">
    <property type="term" value="F:zinc ion binding"/>
    <property type="evidence" value="ECO:0007669"/>
    <property type="project" value="UniProtKB-KW"/>
</dbReference>
<evidence type="ECO:0000256" key="3">
    <source>
        <dbReference type="ARBA" id="ARBA00022771"/>
    </source>
</evidence>
<dbReference type="Pfam" id="PF17811">
    <property type="entry name" value="JHD"/>
    <property type="match status" value="1"/>
</dbReference>
<dbReference type="WBParaSite" id="Pan_g7796.t1">
    <property type="protein sequence ID" value="Pan_g7796.t1"/>
    <property type="gene ID" value="Pan_g7796"/>
</dbReference>
<evidence type="ECO:0000256" key="4">
    <source>
        <dbReference type="ARBA" id="ARBA00022833"/>
    </source>
</evidence>
<keyword evidence="14" id="KW-1185">Reference proteome</keyword>
<dbReference type="PROSITE" id="PS51184">
    <property type="entry name" value="JMJC"/>
    <property type="match status" value="1"/>
</dbReference>
<dbReference type="AlphaFoldDB" id="A0A7E5A0S8"/>
<dbReference type="InterPro" id="IPR019786">
    <property type="entry name" value="Zinc_finger_PHD-type_CS"/>
</dbReference>
<keyword evidence="5" id="KW-0156">Chromatin regulator</keyword>
<reference evidence="15" key="2">
    <citation type="submission" date="2020-10" db="UniProtKB">
        <authorList>
            <consortium name="WormBaseParasite"/>
        </authorList>
    </citation>
    <scope>IDENTIFICATION</scope>
</reference>
<dbReference type="Proteomes" id="UP000492821">
    <property type="component" value="Unassembled WGS sequence"/>
</dbReference>
<evidence type="ECO:0000256" key="7">
    <source>
        <dbReference type="ARBA" id="ARBA00023002"/>
    </source>
</evidence>
<reference evidence="14" key="1">
    <citation type="journal article" date="2013" name="Genetics">
        <title>The draft genome and transcriptome of Panagrellus redivivus are shaped by the harsh demands of a free-living lifestyle.</title>
        <authorList>
            <person name="Srinivasan J."/>
            <person name="Dillman A.R."/>
            <person name="Macchietto M.G."/>
            <person name="Heikkinen L."/>
            <person name="Lakso M."/>
            <person name="Fracchia K.M."/>
            <person name="Antoshechkin I."/>
            <person name="Mortazavi A."/>
            <person name="Wong G."/>
            <person name="Sternberg P.W."/>
        </authorList>
    </citation>
    <scope>NUCLEOTIDE SEQUENCE [LARGE SCALE GENOMIC DNA]</scope>
    <source>
        <strain evidence="14">MT8872</strain>
    </source>
</reference>
<dbReference type="InterPro" id="IPR013083">
    <property type="entry name" value="Znf_RING/FYVE/PHD"/>
</dbReference>
<accession>A0A7E5A0S8</accession>
<feature type="compositionally biased region" description="Low complexity" evidence="12">
    <location>
        <begin position="485"/>
        <end position="496"/>
    </location>
</feature>
<dbReference type="GO" id="GO:0006325">
    <property type="term" value="P:chromatin organization"/>
    <property type="evidence" value="ECO:0007669"/>
    <property type="project" value="UniProtKB-KW"/>
</dbReference>
<dbReference type="Gene3D" id="1.20.58.1360">
    <property type="match status" value="1"/>
</dbReference>
<keyword evidence="10" id="KW-0804">Transcription</keyword>
<dbReference type="InterPro" id="IPR011011">
    <property type="entry name" value="Znf_FYVE_PHD"/>
</dbReference>